<gene>
    <name evidence="1" type="ORF">LCGC14_1379100</name>
</gene>
<protein>
    <submittedName>
        <fullName evidence="1">Uncharacterized protein</fullName>
    </submittedName>
</protein>
<sequence length="161" mass="18131">MLVFNDNSEPLILDNIHVPTAADHIWVLDLNIMDYTLAPLLVLEEHCGQAITICILGFEFTLPSNWNLLVYDEETYQLDVVAIKDLAGKEFTAAVAGPKLNTIYPGKIIVTDYHPYFCDVAPALTKHQMLCYPIGPEIWVNTAPSDGYNKYLKERYVGDLI</sequence>
<dbReference type="EMBL" id="LAZR01008794">
    <property type="protein sequence ID" value="KKM76540.1"/>
    <property type="molecule type" value="Genomic_DNA"/>
</dbReference>
<organism evidence="1">
    <name type="scientific">marine sediment metagenome</name>
    <dbReference type="NCBI Taxonomy" id="412755"/>
    <lineage>
        <taxon>unclassified sequences</taxon>
        <taxon>metagenomes</taxon>
        <taxon>ecological metagenomes</taxon>
    </lineage>
</organism>
<name>A0A0F9MIJ8_9ZZZZ</name>
<evidence type="ECO:0000313" key="1">
    <source>
        <dbReference type="EMBL" id="KKM76540.1"/>
    </source>
</evidence>
<reference evidence="1" key="1">
    <citation type="journal article" date="2015" name="Nature">
        <title>Complex archaea that bridge the gap between prokaryotes and eukaryotes.</title>
        <authorList>
            <person name="Spang A."/>
            <person name="Saw J.H."/>
            <person name="Jorgensen S.L."/>
            <person name="Zaremba-Niedzwiedzka K."/>
            <person name="Martijn J."/>
            <person name="Lind A.E."/>
            <person name="van Eijk R."/>
            <person name="Schleper C."/>
            <person name="Guy L."/>
            <person name="Ettema T.J."/>
        </authorList>
    </citation>
    <scope>NUCLEOTIDE SEQUENCE</scope>
</reference>
<dbReference type="AlphaFoldDB" id="A0A0F9MIJ8"/>
<accession>A0A0F9MIJ8</accession>
<comment type="caution">
    <text evidence="1">The sequence shown here is derived from an EMBL/GenBank/DDBJ whole genome shotgun (WGS) entry which is preliminary data.</text>
</comment>
<proteinExistence type="predicted"/>